<evidence type="ECO:0000256" key="5">
    <source>
        <dbReference type="ARBA" id="ARBA00022670"/>
    </source>
</evidence>
<dbReference type="Gene3D" id="2.150.10.10">
    <property type="entry name" value="Serralysin-like metalloprotease, C-terminal"/>
    <property type="match status" value="8"/>
</dbReference>
<dbReference type="PROSITE" id="PS00330">
    <property type="entry name" value="HEMOLYSIN_CALCIUM"/>
    <property type="match status" value="20"/>
</dbReference>
<reference evidence="13" key="2">
    <citation type="submission" date="2019-07" db="EMBL/GenBank/DDBJ databases">
        <authorList>
            <person name="Whitman W."/>
            <person name="Huntemann M."/>
            <person name="Clum A."/>
            <person name="Pillay M."/>
            <person name="Palaniappan K."/>
            <person name="Varghese N."/>
            <person name="Mikhailova N."/>
            <person name="Stamatis D."/>
            <person name="Reddy T."/>
            <person name="Daum C."/>
            <person name="Shapiro N."/>
            <person name="Ivanova N."/>
            <person name="Kyrpides N."/>
            <person name="Woyke T."/>
        </authorList>
    </citation>
    <scope>NUCLEOTIDE SEQUENCE</scope>
    <source>
        <strain evidence="13">CGMCC 1.10685</strain>
    </source>
</reference>
<feature type="region of interest" description="Disordered" evidence="10">
    <location>
        <begin position="522"/>
        <end position="541"/>
    </location>
</feature>
<evidence type="ECO:0000256" key="7">
    <source>
        <dbReference type="ARBA" id="ARBA00022737"/>
    </source>
</evidence>
<dbReference type="Proteomes" id="UP000437862">
    <property type="component" value="Chromosome"/>
</dbReference>
<comment type="cofactor">
    <cofactor evidence="1">
        <name>Ca(2+)</name>
        <dbReference type="ChEBI" id="CHEBI:29108"/>
    </cofactor>
</comment>
<dbReference type="PANTHER" id="PTHR38340">
    <property type="entry name" value="S-LAYER PROTEIN"/>
    <property type="match status" value="1"/>
</dbReference>
<comment type="subcellular location">
    <subcellularLocation>
        <location evidence="2">Secreted</location>
    </subcellularLocation>
</comment>
<sequence length="1409" mass="138887">MIQPSGNNSIDALAYASWNSKLGTATTLTYSFLTTSPANATSEDKYGFTPMTATQQDAVRTALATWSAVANVTFTQVGSGGQIQLGVNNQGTTSGAYAYYPNPGSSSALYLNNTNYNAVFTPGTYGPNVLIHELGHSLGLKHPGDYNAGGGGTPGPYLPAATDNRDYSIMSYHDGASWSINGKYSVTPMVYDIMAMQYLYGANKSYHVGNDVYAFASAAAPQCVWDAGGINTFDFSGCVGRTLINLNQGQFSETAKGLHNVSIAYGVSVQQAIAGAGGSTIVGNDLGDTLTGGGGVDDVYGGTGNDNIAGGAGNDTLRGGAGNDRLDGGTGTDSLAGGAGNDEYVVDNLGDVIDETVAGSGGTDTVVTTLGSYTLGVALEALRFTGSGAFTGTGNALANAITGGTGADLLAGGAGDDTLTGGGGADTLDGGDGNDTAVLALDLASVTRTRVGMTELQLTNTSTGVTIVLRNIETVVLNGVSKSFAEATGSLGTAGADLLNGTDAADTLEGVGGNDTLVGAAGDDRLDGGAGNDRVEGGAGNDTMLTASGTDTLIGGDGDDVYVITAGSAVITELADGGHDRVETALARITLAAEVEDLQYTGTAAFAGTGNAAANAIRGQGGSDTLSGLAGDDVLHGGLGNDSLLGGDGADSLYGDGGRDTLDGGAGTDVAYVAGTLDAYRVTRPNATDIVLTEKTTSVAITLRGVESVDFNGAVVAWADLVKGIVSSGNDVLPGTSGNDTLDGQAGDDTMTGLAGDDTYVVASAGDVVVEAADGGTDTVRFAVVNGTYTLGENVENGIVTGGGAARLTGNAAANQLTGNSAANTLDGLDGNDSLDGGAGSDKLDGGAGNDTLIGGAGADTLTGGAGDDTYVVDVAGDVVIENDGGGHDRVLTTAATYTLAQYVEDLAGSTAGRAYRLTGNAGDNAIDGNNGNDTLTGGAGNDTLGGFAGKDSLLGGDGDDRLEGGSGSDTLDGGAGNDTAVFTAALADYVRSRPTADDLKLVHKTTGDVVIVRNTETLVFDGVSYSLAELRKGLVSVGDDDLTGTMGADTIDGLAGADTMVGLAGDDTYVIGAVQDVIVEAAGAGTDTASITIATALYSYTLAANVENAVVKSSTAGTVIGNALANVLTGGAGANTLDGADGNDSLDGGSGNDSLLGGTGNDTLVGGTGGDTLAGGAGNDVYVVDSTLDKVIESVDGGIDVVRTALSAWTLAADVEHLDYTGNSAFTGTGNDLANRITGGIGADRLTGGAGADTLVGGLGNDTLTGGADADTFVLRADAGSDTVTDFATGIDHLLVDVSVRAIGNGDAVLDHAATIAGPGGFGTDAELVIVTTDATTLTTAKAAALIGAADTAYTVGQTALFAIDNGTTTALYRFVAANADAVVASTELVQIAQLTGVTAASDYAFTV</sequence>
<evidence type="ECO:0000313" key="13">
    <source>
        <dbReference type="EMBL" id="TWI48764.1"/>
    </source>
</evidence>
<dbReference type="InterPro" id="IPR011049">
    <property type="entry name" value="Serralysin-like_metalloprot_C"/>
</dbReference>
<dbReference type="PRINTS" id="PR00313">
    <property type="entry name" value="CABNDNGRPT"/>
</dbReference>
<feature type="region of interest" description="Disordered" evidence="10">
    <location>
        <begin position="311"/>
        <end position="337"/>
    </location>
</feature>
<evidence type="ECO:0000313" key="15">
    <source>
        <dbReference type="Proteomes" id="UP000437862"/>
    </source>
</evidence>
<dbReference type="GO" id="GO:0008270">
    <property type="term" value="F:zinc ion binding"/>
    <property type="evidence" value="ECO:0007669"/>
    <property type="project" value="InterPro"/>
</dbReference>
<organism evidence="13 14">
    <name type="scientific">Pseudoduganella flava</name>
    <dbReference type="NCBI Taxonomy" id="871742"/>
    <lineage>
        <taxon>Bacteria</taxon>
        <taxon>Pseudomonadati</taxon>
        <taxon>Pseudomonadota</taxon>
        <taxon>Betaproteobacteria</taxon>
        <taxon>Burkholderiales</taxon>
        <taxon>Oxalobacteraceae</taxon>
        <taxon>Telluria group</taxon>
        <taxon>Pseudoduganella</taxon>
    </lineage>
</organism>
<dbReference type="Pfam" id="PF00353">
    <property type="entry name" value="HemolysinCabind"/>
    <property type="match status" value="13"/>
</dbReference>
<dbReference type="Proteomes" id="UP000315112">
    <property type="component" value="Unassembled WGS sequence"/>
</dbReference>
<comment type="similarity">
    <text evidence="3">Belongs to the peptidase M10B family.</text>
</comment>
<dbReference type="SUPFAM" id="SSF55486">
    <property type="entry name" value="Metalloproteases ('zincins'), catalytic domain"/>
    <property type="match status" value="1"/>
</dbReference>
<evidence type="ECO:0000256" key="2">
    <source>
        <dbReference type="ARBA" id="ARBA00004613"/>
    </source>
</evidence>
<dbReference type="GO" id="GO:0005615">
    <property type="term" value="C:extracellular space"/>
    <property type="evidence" value="ECO:0007669"/>
    <property type="project" value="InterPro"/>
</dbReference>
<dbReference type="OrthoDB" id="8607307at2"/>
<dbReference type="EMBL" id="CP046904">
    <property type="protein sequence ID" value="QGZ39840.1"/>
    <property type="molecule type" value="Genomic_DNA"/>
</dbReference>
<dbReference type="RefSeq" id="WP_145874530.1">
    <property type="nucleotide sequence ID" value="NZ_CP046904.1"/>
</dbReference>
<feature type="domain" description="Peptidase metallopeptidase" evidence="11">
    <location>
        <begin position="19"/>
        <end position="186"/>
    </location>
</feature>
<keyword evidence="5" id="KW-0645">Protease</keyword>
<evidence type="ECO:0000256" key="1">
    <source>
        <dbReference type="ARBA" id="ARBA00001913"/>
    </source>
</evidence>
<dbReference type="InterPro" id="IPR006026">
    <property type="entry name" value="Peptidase_Metallo"/>
</dbReference>
<dbReference type="Pfam" id="PF08548">
    <property type="entry name" value="Peptidase_M10_C"/>
    <property type="match status" value="1"/>
</dbReference>
<dbReference type="InterPro" id="IPR001818">
    <property type="entry name" value="Pept_M10_metallopeptidase"/>
</dbReference>
<dbReference type="InterPro" id="IPR018511">
    <property type="entry name" value="Hemolysin-typ_Ca-bd_CS"/>
</dbReference>
<evidence type="ECO:0000256" key="3">
    <source>
        <dbReference type="ARBA" id="ARBA00009490"/>
    </source>
</evidence>
<reference evidence="13 14" key="1">
    <citation type="journal article" date="2015" name="Stand. Genomic Sci.">
        <title>Genomic Encyclopedia of Bacterial and Archaeal Type Strains, Phase III: the genomes of soil and plant-associated and newly described type strains.</title>
        <authorList>
            <person name="Whitman W.B."/>
            <person name="Woyke T."/>
            <person name="Klenk H.P."/>
            <person name="Zhou Y."/>
            <person name="Lilburn T.G."/>
            <person name="Beck B.J."/>
            <person name="De Vos P."/>
            <person name="Vandamme P."/>
            <person name="Eisen J.A."/>
            <person name="Garrity G."/>
            <person name="Hugenholtz P."/>
            <person name="Kyrpides N.C."/>
        </authorList>
    </citation>
    <scope>NUCLEOTIDE SEQUENCE [LARGE SCALE GENOMIC DNA]</scope>
    <source>
        <strain evidence="13 14">CGMCC 1.10685</strain>
    </source>
</reference>
<evidence type="ECO:0000256" key="4">
    <source>
        <dbReference type="ARBA" id="ARBA00022525"/>
    </source>
</evidence>
<dbReference type="GO" id="GO:0004222">
    <property type="term" value="F:metalloendopeptidase activity"/>
    <property type="evidence" value="ECO:0007669"/>
    <property type="project" value="InterPro"/>
</dbReference>
<dbReference type="Gene3D" id="3.40.390.10">
    <property type="entry name" value="Collagenase (Catalytic Domain)"/>
    <property type="match status" value="1"/>
</dbReference>
<dbReference type="CDD" id="cd04277">
    <property type="entry name" value="ZnMc_serralysin_like"/>
    <property type="match status" value="1"/>
</dbReference>
<keyword evidence="9" id="KW-0862">Zinc</keyword>
<dbReference type="InterPro" id="IPR013858">
    <property type="entry name" value="Peptidase_M10B_C"/>
</dbReference>
<evidence type="ECO:0000313" key="12">
    <source>
        <dbReference type="EMBL" id="QGZ39840.1"/>
    </source>
</evidence>
<dbReference type="SMART" id="SM00235">
    <property type="entry name" value="ZnMc"/>
    <property type="match status" value="1"/>
</dbReference>
<reference evidence="12 15" key="3">
    <citation type="submission" date="2019-12" db="EMBL/GenBank/DDBJ databases">
        <title>Draft Genome Sequences of Six Type Strains of the Genus Massilia.</title>
        <authorList>
            <person name="Miess H."/>
            <person name="Frediansyah A."/>
            <person name="Goeker M."/>
            <person name="Gross H."/>
        </authorList>
    </citation>
    <scope>NUCLEOTIDE SEQUENCE [LARGE SCALE GENOMIC DNA]</scope>
    <source>
        <strain evidence="12 15">DSM 26639</strain>
    </source>
</reference>
<keyword evidence="15" id="KW-1185">Reference proteome</keyword>
<dbReference type="InterPro" id="IPR001343">
    <property type="entry name" value="Hemolysn_Ca-bd"/>
</dbReference>
<evidence type="ECO:0000256" key="6">
    <source>
        <dbReference type="ARBA" id="ARBA00022723"/>
    </source>
</evidence>
<dbReference type="InterPro" id="IPR024079">
    <property type="entry name" value="MetalloPept_cat_dom_sf"/>
</dbReference>
<dbReference type="Pfam" id="PF00413">
    <property type="entry name" value="Peptidase_M10"/>
    <property type="match status" value="1"/>
</dbReference>
<dbReference type="EMBL" id="VLKW01000003">
    <property type="protein sequence ID" value="TWI48764.1"/>
    <property type="molecule type" value="Genomic_DNA"/>
</dbReference>
<dbReference type="SUPFAM" id="SSF51120">
    <property type="entry name" value="beta-Roll"/>
    <property type="match status" value="9"/>
</dbReference>
<keyword evidence="8" id="KW-0378">Hydrolase</keyword>
<name>A0A562PWF6_9BURK</name>
<dbReference type="InterPro" id="IPR050557">
    <property type="entry name" value="RTX_toxin/Mannuronan_C5-epim"/>
</dbReference>
<evidence type="ECO:0000259" key="11">
    <source>
        <dbReference type="SMART" id="SM00235"/>
    </source>
</evidence>
<dbReference type="GO" id="GO:0006508">
    <property type="term" value="P:proteolysis"/>
    <property type="evidence" value="ECO:0007669"/>
    <property type="project" value="UniProtKB-KW"/>
</dbReference>
<evidence type="ECO:0000313" key="14">
    <source>
        <dbReference type="Proteomes" id="UP000315112"/>
    </source>
</evidence>
<gene>
    <name evidence="12" type="ORF">GO485_12785</name>
    <name evidence="13" type="ORF">IP92_02157</name>
</gene>
<dbReference type="InterPro" id="IPR034033">
    <property type="entry name" value="Serralysin-like"/>
</dbReference>
<dbReference type="PANTHER" id="PTHR38340:SF1">
    <property type="entry name" value="S-LAYER PROTEIN"/>
    <property type="match status" value="1"/>
</dbReference>
<evidence type="ECO:0000256" key="8">
    <source>
        <dbReference type="ARBA" id="ARBA00022801"/>
    </source>
</evidence>
<dbReference type="GO" id="GO:0005509">
    <property type="term" value="F:calcium ion binding"/>
    <property type="evidence" value="ECO:0007669"/>
    <property type="project" value="InterPro"/>
</dbReference>
<evidence type="ECO:0000256" key="9">
    <source>
        <dbReference type="ARBA" id="ARBA00022833"/>
    </source>
</evidence>
<evidence type="ECO:0000256" key="10">
    <source>
        <dbReference type="SAM" id="MobiDB-lite"/>
    </source>
</evidence>
<keyword evidence="7" id="KW-0677">Repeat</keyword>
<keyword evidence="4" id="KW-0964">Secreted</keyword>
<proteinExistence type="inferred from homology"/>
<protein>
    <submittedName>
        <fullName evidence="13">Serralysin</fullName>
    </submittedName>
</protein>
<dbReference type="GO" id="GO:0031012">
    <property type="term" value="C:extracellular matrix"/>
    <property type="evidence" value="ECO:0007669"/>
    <property type="project" value="InterPro"/>
</dbReference>
<accession>A0A562PWF6</accession>
<keyword evidence="6" id="KW-0479">Metal-binding</keyword>